<evidence type="ECO:0000256" key="4">
    <source>
        <dbReference type="ARBA" id="ARBA00049872"/>
    </source>
</evidence>
<dbReference type="InterPro" id="IPR012727">
    <property type="entry name" value="Gly_oxidase_ThiO"/>
</dbReference>
<evidence type="ECO:0000256" key="2">
    <source>
        <dbReference type="ARBA" id="ARBA00022977"/>
    </source>
</evidence>
<dbReference type="SUPFAM" id="SSF54373">
    <property type="entry name" value="FAD-linked reductases, C-terminal domain"/>
    <property type="match status" value="1"/>
</dbReference>
<dbReference type="RefSeq" id="WP_213531215.1">
    <property type="nucleotide sequence ID" value="NZ_BOVJ01000197.1"/>
</dbReference>
<reference evidence="7 8" key="1">
    <citation type="submission" date="2021-04" db="EMBL/GenBank/DDBJ databases">
        <title>Draft genome sequence of Paenibacillus cisolokensis, LC2-13A.</title>
        <authorList>
            <person name="Uke A."/>
            <person name="Chhe C."/>
            <person name="Baramee S."/>
            <person name="Kosugi A."/>
        </authorList>
    </citation>
    <scope>NUCLEOTIDE SEQUENCE [LARGE SCALE GENOMIC DNA]</scope>
    <source>
        <strain evidence="7 8">LC2-13A</strain>
    </source>
</reference>
<keyword evidence="3" id="KW-0560">Oxidoreductase</keyword>
<dbReference type="PANTHER" id="PTHR13847:SF289">
    <property type="entry name" value="GLYCINE OXIDASE"/>
    <property type="match status" value="1"/>
</dbReference>
<protein>
    <recommendedName>
        <fullName evidence="5">glycine oxidase</fullName>
        <ecNumber evidence="5">1.4.3.19</ecNumber>
    </recommendedName>
</protein>
<organism evidence="7 8">
    <name type="scientific">Paenibacillus cisolokensis</name>
    <dbReference type="NCBI Taxonomy" id="1658519"/>
    <lineage>
        <taxon>Bacteria</taxon>
        <taxon>Bacillati</taxon>
        <taxon>Bacillota</taxon>
        <taxon>Bacilli</taxon>
        <taxon>Bacillales</taxon>
        <taxon>Paenibacillaceae</taxon>
        <taxon>Paenibacillus</taxon>
    </lineage>
</organism>
<evidence type="ECO:0000259" key="6">
    <source>
        <dbReference type="Pfam" id="PF01266"/>
    </source>
</evidence>
<sequence length="378" mass="40605">MKEELLVVGGGIVGLSCAYEAAKRGGRKVTIVDRGDFGGQASGAAAGMLAPYTENSEQPDPFFRLCLDSLRLYPEWAEEIERLSGISVELTHTGSIQVALHEADMLPLRTRQRWQNEWGARAEWLDAADLRRLEPGLSSAAAGGLYCPEESHVYAPKLVKALEAACRRLGVRCAGNAGDTVDLMLDGGRVRLVTGTGGRFEADRVIVCAGAWTGAFERWFGFAVPVNPIRGQICAYHSPIGEVRRMVFTSQAYWVGKRNGTLVCGASEDIAGFDTSVTERGIARLTRWSGRVFPALADRSPVHRWAGLRPATLDGWPLLGPVPGAPQAVVAAGHYRNGILLAPVTAKRICDVLDGKLPAAELAPFAPDRFAASARTLG</sequence>
<comment type="pathway">
    <text evidence="1">Cofactor biosynthesis; thiamine diphosphate biosynthesis.</text>
</comment>
<evidence type="ECO:0000256" key="5">
    <source>
        <dbReference type="ARBA" id="ARBA00050018"/>
    </source>
</evidence>
<dbReference type="Gene3D" id="3.30.9.10">
    <property type="entry name" value="D-Amino Acid Oxidase, subunit A, domain 2"/>
    <property type="match status" value="1"/>
</dbReference>
<evidence type="ECO:0000256" key="1">
    <source>
        <dbReference type="ARBA" id="ARBA00004948"/>
    </source>
</evidence>
<dbReference type="Gene3D" id="3.50.50.60">
    <property type="entry name" value="FAD/NAD(P)-binding domain"/>
    <property type="match status" value="1"/>
</dbReference>
<comment type="caution">
    <text evidence="7">The sequence shown here is derived from an EMBL/GenBank/DDBJ whole genome shotgun (WGS) entry which is preliminary data.</text>
</comment>
<dbReference type="SUPFAM" id="SSF51905">
    <property type="entry name" value="FAD/NAD(P)-binding domain"/>
    <property type="match status" value="1"/>
</dbReference>
<dbReference type="PROSITE" id="PS51257">
    <property type="entry name" value="PROKAR_LIPOPROTEIN"/>
    <property type="match status" value="1"/>
</dbReference>
<evidence type="ECO:0000313" key="8">
    <source>
        <dbReference type="Proteomes" id="UP000680304"/>
    </source>
</evidence>
<gene>
    <name evidence="7" type="primary">thiO</name>
    <name evidence="7" type="ORF">PACILC2_52060</name>
</gene>
<accession>A0ABQ4NEH5</accession>
<keyword evidence="8" id="KW-1185">Reference proteome</keyword>
<dbReference type="InterPro" id="IPR036188">
    <property type="entry name" value="FAD/NAD-bd_sf"/>
</dbReference>
<dbReference type="EC" id="1.4.3.19" evidence="5"/>
<dbReference type="PANTHER" id="PTHR13847">
    <property type="entry name" value="SARCOSINE DEHYDROGENASE-RELATED"/>
    <property type="match status" value="1"/>
</dbReference>
<keyword evidence="2" id="KW-0784">Thiamine biosynthesis</keyword>
<comment type="catalytic activity">
    <reaction evidence="4">
        <text>glycine + O2 + H2O = glyoxylate + H2O2 + NH4(+)</text>
        <dbReference type="Rhea" id="RHEA:11532"/>
        <dbReference type="ChEBI" id="CHEBI:15377"/>
        <dbReference type="ChEBI" id="CHEBI:15379"/>
        <dbReference type="ChEBI" id="CHEBI:16240"/>
        <dbReference type="ChEBI" id="CHEBI:28938"/>
        <dbReference type="ChEBI" id="CHEBI:36655"/>
        <dbReference type="ChEBI" id="CHEBI:57305"/>
        <dbReference type="EC" id="1.4.3.19"/>
    </reaction>
</comment>
<evidence type="ECO:0000313" key="7">
    <source>
        <dbReference type="EMBL" id="GIQ66638.1"/>
    </source>
</evidence>
<feature type="domain" description="FAD dependent oxidoreductase" evidence="6">
    <location>
        <begin position="5"/>
        <end position="351"/>
    </location>
</feature>
<name>A0ABQ4NEH5_9BACL</name>
<dbReference type="InterPro" id="IPR006076">
    <property type="entry name" value="FAD-dep_OxRdtase"/>
</dbReference>
<dbReference type="Pfam" id="PF01266">
    <property type="entry name" value="DAO"/>
    <property type="match status" value="1"/>
</dbReference>
<evidence type="ECO:0000256" key="3">
    <source>
        <dbReference type="ARBA" id="ARBA00023002"/>
    </source>
</evidence>
<dbReference type="Proteomes" id="UP000680304">
    <property type="component" value="Unassembled WGS sequence"/>
</dbReference>
<dbReference type="NCBIfam" id="TIGR02352">
    <property type="entry name" value="thiamin_ThiO"/>
    <property type="match status" value="1"/>
</dbReference>
<dbReference type="EMBL" id="BOVJ01000197">
    <property type="protein sequence ID" value="GIQ66638.1"/>
    <property type="molecule type" value="Genomic_DNA"/>
</dbReference>
<proteinExistence type="predicted"/>